<dbReference type="Proteomes" id="UP001190700">
    <property type="component" value="Unassembled WGS sequence"/>
</dbReference>
<name>A0AAE0FP61_9CHLO</name>
<feature type="region of interest" description="Disordered" evidence="1">
    <location>
        <begin position="236"/>
        <end position="312"/>
    </location>
</feature>
<sequence>MAAYAHRPQRAAVDLNTIRLWTRQCYASNVRAGVTGGLSAATLTVDTGEKSAIADLTSIILDLQRQVKSLSSRMDDTNTFTPRGAKPRGKKTRFAARDLPAGGNWSQTQQRRRVAFHKGTGEFMPFCANDTCALGSARHWHRDCPNGGKAANKKEFGSHSFTVSDFENDMYAEQFQCAVEEGDSDIFNALCFLVLYRGEPAEMRDKVSASPLVVPLRHSETQGFCRYRVVPLPPALQDPDLPVSESPPYSPPPYTSDEEEETSTDDFDIENPSISPPRDVPAAPQLPFGCPMDMVRAGPTIPPPVSGSRSLA</sequence>
<comment type="caution">
    <text evidence="2">The sequence shown here is derived from an EMBL/GenBank/DDBJ whole genome shotgun (WGS) entry which is preliminary data.</text>
</comment>
<evidence type="ECO:0000313" key="3">
    <source>
        <dbReference type="Proteomes" id="UP001190700"/>
    </source>
</evidence>
<evidence type="ECO:0000256" key="1">
    <source>
        <dbReference type="SAM" id="MobiDB-lite"/>
    </source>
</evidence>
<dbReference type="AlphaFoldDB" id="A0AAE0FP61"/>
<accession>A0AAE0FP61</accession>
<dbReference type="EMBL" id="LGRX02015614">
    <property type="protein sequence ID" value="KAK3263247.1"/>
    <property type="molecule type" value="Genomic_DNA"/>
</dbReference>
<organism evidence="2 3">
    <name type="scientific">Cymbomonas tetramitiformis</name>
    <dbReference type="NCBI Taxonomy" id="36881"/>
    <lineage>
        <taxon>Eukaryota</taxon>
        <taxon>Viridiplantae</taxon>
        <taxon>Chlorophyta</taxon>
        <taxon>Pyramimonadophyceae</taxon>
        <taxon>Pyramimonadales</taxon>
        <taxon>Pyramimonadaceae</taxon>
        <taxon>Cymbomonas</taxon>
    </lineage>
</organism>
<feature type="compositionally biased region" description="Low complexity" evidence="1">
    <location>
        <begin position="237"/>
        <end position="247"/>
    </location>
</feature>
<evidence type="ECO:0000313" key="2">
    <source>
        <dbReference type="EMBL" id="KAK3263247.1"/>
    </source>
</evidence>
<feature type="compositionally biased region" description="Acidic residues" evidence="1">
    <location>
        <begin position="256"/>
        <end position="269"/>
    </location>
</feature>
<protein>
    <submittedName>
        <fullName evidence="2">Uncharacterized protein</fullName>
    </submittedName>
</protein>
<gene>
    <name evidence="2" type="ORF">CYMTET_27935</name>
</gene>
<proteinExistence type="predicted"/>
<reference evidence="2 3" key="1">
    <citation type="journal article" date="2015" name="Genome Biol. Evol.">
        <title>Comparative Genomics of a Bacterivorous Green Alga Reveals Evolutionary Causalities and Consequences of Phago-Mixotrophic Mode of Nutrition.</title>
        <authorList>
            <person name="Burns J.A."/>
            <person name="Paasch A."/>
            <person name="Narechania A."/>
            <person name="Kim E."/>
        </authorList>
    </citation>
    <scope>NUCLEOTIDE SEQUENCE [LARGE SCALE GENOMIC DNA]</scope>
    <source>
        <strain evidence="2 3">PLY_AMNH</strain>
    </source>
</reference>
<keyword evidence="3" id="KW-1185">Reference proteome</keyword>